<comment type="caution">
    <text evidence="4">The sequence shown here is derived from an EMBL/GenBank/DDBJ whole genome shotgun (WGS) entry which is preliminary data.</text>
</comment>
<dbReference type="InterPro" id="IPR027417">
    <property type="entry name" value="P-loop_NTPase"/>
</dbReference>
<sequence length="927" mass="103719">MRFLRITSGGFGKLASGRSWELSPGLNLFQAPNESGKSTLVELITGLFYGFGPKKNGFHPYTPWQGGETGGELGYELANHRRFTLRRHLTGRGEDAGLWDEAGNPVILREESFGRAHLGVDAGVFKTVTRILLDDLEQAFSGNGKEKAQTQERLLGFFFQEAAAKGRLANPLAVKQAWQKRASLLFSRDKRQGKEDKNLLARLDQAHIELSRAGENEKKAELLTRRLEELKQELKALEQDRENKALLLKDSLEQIEQIRQQNRAHAILDELKELGRAGTTGEEAYQKALNLSDRIKTTAQTKSELGEQAYSARTQAREITGGRRPADWAQTLDQLALGLFAWENQVEELESLEAEIKKTAREFSEEFEVRPELLNQRDPDFWQGVQEKQTEILGAKTSLRQVEEEMEGMNRQAGAGLPALFAGLFFTLGGLGLVIWWRLTQPGSLPAVLGGISALVGAGLTLVGYTMRSKGAHWQAAQARRELRQDHMAGLQEDLKEMLEGLNLPDPLLEPVRLEQAMGKAQELADKENLLHEKQEEQAQARERIDQTLKSLGVELSPTLSPAAEVLSQIMQNKTLGHFQRVPGYSFFDFLKRRAWNSLDEDDLGPTGAMSPHDALQKARQACRQADRLSLKADDLEKRAAQTGEELQDLEKQFAELCDREGQPDLAALKKARERGSKSAELKAKLEEVQKSPLKVGTALPDLNQAEKNAEDIKQRLAQIDQKALELGRERGQTEEKLDHLSRQTTMAQAAENLSALEQKRSLLAREYDTLVLADELLGAAMDQFRTRSQPALFKRAAKYLAIATDGAYEWLGSDFFNLDRKKEPTLRAGSGPGSAEREASILSRGARDQLYLCLRLALADEITHNSEPLPLILDDPLVNFDPKRLWNTMRMLAHIAKKRQVLFFTCHELQAGMLKKAGPCQVLDLI</sequence>
<dbReference type="GO" id="GO:0006302">
    <property type="term" value="P:double-strand break repair"/>
    <property type="evidence" value="ECO:0007669"/>
    <property type="project" value="InterPro"/>
</dbReference>
<feature type="coiled-coil region" evidence="1">
    <location>
        <begin position="520"/>
        <end position="551"/>
    </location>
</feature>
<dbReference type="PANTHER" id="PTHR41259">
    <property type="entry name" value="DOUBLE-STRAND BREAK REPAIR RAD50 ATPASE, PUTATIVE-RELATED"/>
    <property type="match status" value="1"/>
</dbReference>
<name>A0A0D2HK86_9BACT</name>
<organism evidence="4 5">
    <name type="scientific">Dethiosulfatarculus sandiegensis</name>
    <dbReference type="NCBI Taxonomy" id="1429043"/>
    <lineage>
        <taxon>Bacteria</taxon>
        <taxon>Pseudomonadati</taxon>
        <taxon>Thermodesulfobacteriota</taxon>
        <taxon>Desulfarculia</taxon>
        <taxon>Desulfarculales</taxon>
        <taxon>Desulfarculaceae</taxon>
        <taxon>Dethiosulfatarculus</taxon>
    </lineage>
</organism>
<dbReference type="GO" id="GO:0016887">
    <property type="term" value="F:ATP hydrolysis activity"/>
    <property type="evidence" value="ECO:0007669"/>
    <property type="project" value="InterPro"/>
</dbReference>
<protein>
    <recommendedName>
        <fullName evidence="3">YhaN AAA domain-containing protein</fullName>
    </recommendedName>
</protein>
<feature type="coiled-coil region" evidence="1">
    <location>
        <begin position="342"/>
        <end position="412"/>
    </location>
</feature>
<dbReference type="OrthoDB" id="9764467at2"/>
<feature type="domain" description="YhaN AAA" evidence="3">
    <location>
        <begin position="1"/>
        <end position="213"/>
    </location>
</feature>
<dbReference type="Pfam" id="PF13514">
    <property type="entry name" value="AAA_27"/>
    <property type="match status" value="1"/>
</dbReference>
<evidence type="ECO:0000313" key="5">
    <source>
        <dbReference type="Proteomes" id="UP000032233"/>
    </source>
</evidence>
<dbReference type="AlphaFoldDB" id="A0A0D2HK86"/>
<keyword evidence="5" id="KW-1185">Reference proteome</keyword>
<feature type="transmembrane region" description="Helical" evidence="2">
    <location>
        <begin position="419"/>
        <end position="439"/>
    </location>
</feature>
<dbReference type="Proteomes" id="UP000032233">
    <property type="component" value="Unassembled WGS sequence"/>
</dbReference>
<evidence type="ECO:0000313" key="4">
    <source>
        <dbReference type="EMBL" id="KIX11038.1"/>
    </source>
</evidence>
<dbReference type="STRING" id="1429043.X474_27455"/>
<evidence type="ECO:0000256" key="2">
    <source>
        <dbReference type="SAM" id="Phobius"/>
    </source>
</evidence>
<evidence type="ECO:0000256" key="1">
    <source>
        <dbReference type="SAM" id="Coils"/>
    </source>
</evidence>
<dbReference type="InterPro" id="IPR038734">
    <property type="entry name" value="YhaN_AAA"/>
</dbReference>
<dbReference type="Gene3D" id="3.40.50.300">
    <property type="entry name" value="P-loop containing nucleotide triphosphate hydrolases"/>
    <property type="match status" value="2"/>
</dbReference>
<keyword evidence="2" id="KW-1133">Transmembrane helix</keyword>
<dbReference type="EMBL" id="AZAC01000078">
    <property type="protein sequence ID" value="KIX11038.1"/>
    <property type="molecule type" value="Genomic_DNA"/>
</dbReference>
<dbReference type="InParanoid" id="A0A0D2HK86"/>
<evidence type="ECO:0000259" key="3">
    <source>
        <dbReference type="Pfam" id="PF13514"/>
    </source>
</evidence>
<dbReference type="SUPFAM" id="SSF52540">
    <property type="entry name" value="P-loop containing nucleoside triphosphate hydrolases"/>
    <property type="match status" value="1"/>
</dbReference>
<keyword evidence="2" id="KW-0812">Transmembrane</keyword>
<feature type="transmembrane region" description="Helical" evidence="2">
    <location>
        <begin position="445"/>
        <end position="465"/>
    </location>
</feature>
<reference evidence="4 5" key="1">
    <citation type="submission" date="2013-11" db="EMBL/GenBank/DDBJ databases">
        <title>Metagenomic analysis of a methanogenic consortium involved in long chain n-alkane degradation.</title>
        <authorList>
            <person name="Davidova I.A."/>
            <person name="Callaghan A.V."/>
            <person name="Wawrik B."/>
            <person name="Pruitt S."/>
            <person name="Marks C."/>
            <person name="Duncan K.E."/>
            <person name="Suflita J.M."/>
        </authorList>
    </citation>
    <scope>NUCLEOTIDE SEQUENCE [LARGE SCALE GENOMIC DNA]</scope>
    <source>
        <strain evidence="4 5">SPR</strain>
    </source>
</reference>
<dbReference type="PANTHER" id="PTHR41259:SF1">
    <property type="entry name" value="DOUBLE-STRAND BREAK REPAIR RAD50 ATPASE, PUTATIVE-RELATED"/>
    <property type="match status" value="1"/>
</dbReference>
<gene>
    <name evidence="4" type="ORF">X474_27455</name>
</gene>
<feature type="coiled-coil region" evidence="1">
    <location>
        <begin position="619"/>
        <end position="660"/>
    </location>
</feature>
<feature type="coiled-coil region" evidence="1">
    <location>
        <begin position="703"/>
        <end position="767"/>
    </location>
</feature>
<feature type="coiled-coil region" evidence="1">
    <location>
        <begin position="213"/>
        <end position="254"/>
    </location>
</feature>
<dbReference type="RefSeq" id="WP_044352769.1">
    <property type="nucleotide sequence ID" value="NZ_AZAC01000078.1"/>
</dbReference>
<keyword evidence="2" id="KW-0472">Membrane</keyword>
<keyword evidence="1" id="KW-0175">Coiled coil</keyword>
<accession>A0A0D2HK86</accession>
<proteinExistence type="predicted"/>